<dbReference type="RefSeq" id="WP_006912857.1">
    <property type="nucleotide sequence ID" value="NZ_AFNV02000008.1"/>
</dbReference>
<keyword evidence="5" id="KW-1185">Reference proteome</keyword>
<evidence type="ECO:0000256" key="1">
    <source>
        <dbReference type="ARBA" id="ARBA00000274"/>
    </source>
</evidence>
<evidence type="ECO:0000313" key="4">
    <source>
        <dbReference type="EMBL" id="ERJ19592.1"/>
    </source>
</evidence>
<evidence type="ECO:0000256" key="3">
    <source>
        <dbReference type="RuleBase" id="RU363015"/>
    </source>
</evidence>
<accession>U2EN88</accession>
<dbReference type="SUPFAM" id="SSF102405">
    <property type="entry name" value="MCP/YpsA-like"/>
    <property type="match status" value="1"/>
</dbReference>
<dbReference type="Gene3D" id="3.40.50.450">
    <property type="match status" value="1"/>
</dbReference>
<dbReference type="EMBL" id="AFNV02000008">
    <property type="protein sequence ID" value="ERJ19592.1"/>
    <property type="molecule type" value="Genomic_DNA"/>
</dbReference>
<comment type="catalytic activity">
    <reaction evidence="1">
        <text>AMP + H2O = D-ribose 5-phosphate + adenine</text>
        <dbReference type="Rhea" id="RHEA:20129"/>
        <dbReference type="ChEBI" id="CHEBI:15377"/>
        <dbReference type="ChEBI" id="CHEBI:16708"/>
        <dbReference type="ChEBI" id="CHEBI:78346"/>
        <dbReference type="ChEBI" id="CHEBI:456215"/>
        <dbReference type="EC" id="3.2.2.4"/>
    </reaction>
</comment>
<gene>
    <name evidence="4" type="ORF">SSPSH_001361</name>
</gene>
<dbReference type="GO" id="GO:0008714">
    <property type="term" value="F:AMP nucleosidase activity"/>
    <property type="evidence" value="ECO:0007669"/>
    <property type="project" value="UniProtKB-EC"/>
</dbReference>
<dbReference type="eggNOG" id="COG1611">
    <property type="taxonomic scope" value="Bacteria"/>
</dbReference>
<dbReference type="GO" id="GO:0009691">
    <property type="term" value="P:cytokinin biosynthetic process"/>
    <property type="evidence" value="ECO:0007669"/>
    <property type="project" value="UniProtKB-UniRule"/>
</dbReference>
<comment type="caution">
    <text evidence="4">The sequence shown here is derived from an EMBL/GenBank/DDBJ whole genome shotgun (WGS) entry which is preliminary data.</text>
</comment>
<name>U2EN88_9GAMM</name>
<proteinExistence type="inferred from homology"/>
<keyword evidence="3" id="KW-0203">Cytokinin biosynthesis</keyword>
<evidence type="ECO:0000313" key="5">
    <source>
        <dbReference type="Proteomes" id="UP000006242"/>
    </source>
</evidence>
<protein>
    <recommendedName>
        <fullName evidence="3">Cytokinin riboside 5'-monophosphate phosphoribohydrolase</fullName>
        <ecNumber evidence="3">3.2.2.n1</ecNumber>
    </recommendedName>
</protein>
<sequence length="191" mass="20618">MPRIQTIAVFCGSNTGRGDRYTDAAAALGSAIAQAGLGIVYGGTHKGLMGVLADAVIDGGGHAHGVITERLHNKGHSHPRLHESEIVPTMRQRKARMAELADAFIALPGGIGTLEEFMEVWTLNQLGEIDKPAGLYNIARFYDPLMALIDHMIAESFLPAAHRESIVVDGDPGSLITHLEEFERVNVSKWL</sequence>
<dbReference type="NCBIfam" id="TIGR00730">
    <property type="entry name" value="Rossman fold protein, TIGR00730 family"/>
    <property type="match status" value="1"/>
</dbReference>
<dbReference type="EC" id="3.2.2.n1" evidence="3"/>
<reference evidence="4 5" key="1">
    <citation type="journal article" date="2011" name="J. Bacteriol.">
        <title>Genome sequence of Salinisphaera shabanensis, a gammaproteobacterium from the harsh, variable environment of the brine-seawater interface of the Shaban Deep in the Red Sea.</title>
        <authorList>
            <person name="Antunes A."/>
            <person name="Alam I."/>
            <person name="Bajic V.B."/>
            <person name="Stingl U."/>
        </authorList>
    </citation>
    <scope>NUCLEOTIDE SEQUENCE [LARGE SCALE GENOMIC DNA]</scope>
    <source>
        <strain evidence="4 5">E1L3A</strain>
    </source>
</reference>
<comment type="similarity">
    <text evidence="2 3">Belongs to the LOG family.</text>
</comment>
<dbReference type="PANTHER" id="PTHR31223">
    <property type="entry name" value="LOG FAMILY PROTEIN YJL055W"/>
    <property type="match status" value="1"/>
</dbReference>
<dbReference type="Pfam" id="PF03641">
    <property type="entry name" value="Lysine_decarbox"/>
    <property type="match status" value="1"/>
</dbReference>
<dbReference type="InterPro" id="IPR005269">
    <property type="entry name" value="LOG"/>
</dbReference>
<keyword evidence="3" id="KW-0378">Hydrolase</keyword>
<organism evidence="4 5">
    <name type="scientific">Salinisphaera shabanensis E1L3A</name>
    <dbReference type="NCBI Taxonomy" id="1033802"/>
    <lineage>
        <taxon>Bacteria</taxon>
        <taxon>Pseudomonadati</taxon>
        <taxon>Pseudomonadota</taxon>
        <taxon>Gammaproteobacteria</taxon>
        <taxon>Salinisphaerales</taxon>
        <taxon>Salinisphaeraceae</taxon>
        <taxon>Salinisphaera</taxon>
    </lineage>
</organism>
<dbReference type="PANTHER" id="PTHR31223:SF70">
    <property type="entry name" value="LOG FAMILY PROTEIN YJL055W"/>
    <property type="match status" value="1"/>
</dbReference>
<evidence type="ECO:0000256" key="2">
    <source>
        <dbReference type="ARBA" id="ARBA00006763"/>
    </source>
</evidence>
<dbReference type="OrthoDB" id="9801098at2"/>
<dbReference type="Proteomes" id="UP000006242">
    <property type="component" value="Unassembled WGS sequence"/>
</dbReference>
<dbReference type="GO" id="GO:0005829">
    <property type="term" value="C:cytosol"/>
    <property type="evidence" value="ECO:0007669"/>
    <property type="project" value="TreeGrafter"/>
</dbReference>
<dbReference type="AlphaFoldDB" id="U2EN88"/>
<reference evidence="4 5" key="2">
    <citation type="journal article" date="2013" name="PLoS ONE">
        <title>INDIGO - INtegrated Data Warehouse of MIcrobial GenOmes with Examples from the Red Sea Extremophiles.</title>
        <authorList>
            <person name="Alam I."/>
            <person name="Antunes A."/>
            <person name="Kamau A.A."/>
            <person name="Ba Alawi W."/>
            <person name="Kalkatawi M."/>
            <person name="Stingl U."/>
            <person name="Bajic V.B."/>
        </authorList>
    </citation>
    <scope>NUCLEOTIDE SEQUENCE [LARGE SCALE GENOMIC DNA]</scope>
    <source>
        <strain evidence="4 5">E1L3A</strain>
    </source>
</reference>
<dbReference type="STRING" id="1033802.SSPSH_001361"/>
<dbReference type="InterPro" id="IPR031100">
    <property type="entry name" value="LOG_fam"/>
</dbReference>